<dbReference type="AlphaFoldDB" id="A0A1N7LGA6"/>
<evidence type="ECO:0000259" key="1">
    <source>
        <dbReference type="Pfam" id="PF07603"/>
    </source>
</evidence>
<dbReference type="STRING" id="529505.SAMN05421761_103309"/>
<name>A0A1N7LGA6_9BACT</name>
<proteinExistence type="predicted"/>
<keyword evidence="3" id="KW-1185">Reference proteome</keyword>
<dbReference type="InterPro" id="IPR011460">
    <property type="entry name" value="Lcl_C"/>
</dbReference>
<protein>
    <submittedName>
        <fullName evidence="2">Protein phosphatase</fullName>
    </submittedName>
</protein>
<dbReference type="EMBL" id="FTOP01000003">
    <property type="protein sequence ID" value="SIS72824.1"/>
    <property type="molecule type" value="Genomic_DNA"/>
</dbReference>
<dbReference type="Pfam" id="PF07603">
    <property type="entry name" value="Lcl_C"/>
    <property type="match status" value="1"/>
</dbReference>
<accession>A0A1N7LGA6</accession>
<organism evidence="2 3">
    <name type="scientific">Belliella pelovolcani</name>
    <dbReference type="NCBI Taxonomy" id="529505"/>
    <lineage>
        <taxon>Bacteria</taxon>
        <taxon>Pseudomonadati</taxon>
        <taxon>Bacteroidota</taxon>
        <taxon>Cytophagia</taxon>
        <taxon>Cytophagales</taxon>
        <taxon>Cyclobacteriaceae</taxon>
        <taxon>Belliella</taxon>
    </lineage>
</organism>
<evidence type="ECO:0000313" key="2">
    <source>
        <dbReference type="EMBL" id="SIS72824.1"/>
    </source>
</evidence>
<reference evidence="3" key="1">
    <citation type="submission" date="2017-01" db="EMBL/GenBank/DDBJ databases">
        <authorList>
            <person name="Varghese N."/>
            <person name="Submissions S."/>
        </authorList>
    </citation>
    <scope>NUCLEOTIDE SEQUENCE [LARGE SCALE GENOMIC DNA]</scope>
    <source>
        <strain evidence="3">DSM 46698</strain>
    </source>
</reference>
<feature type="domain" description="Lcl C-terminal" evidence="1">
    <location>
        <begin position="90"/>
        <end position="173"/>
    </location>
</feature>
<dbReference type="Proteomes" id="UP000186026">
    <property type="component" value="Unassembled WGS sequence"/>
</dbReference>
<sequence>MVLRVLIVVFAIILTSCDREPLLVLGMEYQGGRIFYLDKTGKHGLVAAPEDLPGRFPWGCPERIIQGANFTFIGAGERNTNRIVEVCGEVTAASMCAALEVNGFDDWYLPSKDELLLMYENKEFIGNMRNGTWEPYWSSSQFEIRRQAIVHNFGTGRTTFENKDLEFWVRPIRSF</sequence>
<gene>
    <name evidence="2" type="ORF">SAMN05421761_103309</name>
</gene>
<evidence type="ECO:0000313" key="3">
    <source>
        <dbReference type="Proteomes" id="UP000186026"/>
    </source>
</evidence>
<dbReference type="PROSITE" id="PS51257">
    <property type="entry name" value="PROKAR_LIPOPROTEIN"/>
    <property type="match status" value="1"/>
</dbReference>